<keyword evidence="1" id="KW-0067">ATP-binding</keyword>
<comment type="similarity">
    <text evidence="1">Belongs to the ubiquitin-activating E1 family. UBA3 subfamily.</text>
</comment>
<organism evidence="3 4">
    <name type="scientific">Gadus morhua</name>
    <name type="common">Atlantic cod</name>
    <dbReference type="NCBI Taxonomy" id="8049"/>
    <lineage>
        <taxon>Eukaryota</taxon>
        <taxon>Metazoa</taxon>
        <taxon>Chordata</taxon>
        <taxon>Craniata</taxon>
        <taxon>Vertebrata</taxon>
        <taxon>Euteleostomi</taxon>
        <taxon>Actinopterygii</taxon>
        <taxon>Neopterygii</taxon>
        <taxon>Teleostei</taxon>
        <taxon>Neoteleostei</taxon>
        <taxon>Acanthomorphata</taxon>
        <taxon>Zeiogadaria</taxon>
        <taxon>Gadariae</taxon>
        <taxon>Gadiformes</taxon>
        <taxon>Gadoidei</taxon>
        <taxon>Gadidae</taxon>
        <taxon>Gadus</taxon>
    </lineage>
</organism>
<dbReference type="GO" id="GO:0005737">
    <property type="term" value="C:cytoplasm"/>
    <property type="evidence" value="ECO:0007669"/>
    <property type="project" value="TreeGrafter"/>
</dbReference>
<dbReference type="SUPFAM" id="SSF69572">
    <property type="entry name" value="Activating enzymes of the ubiquitin-like proteins"/>
    <property type="match status" value="1"/>
</dbReference>
<dbReference type="Ensembl" id="ENSGMOT00000028292.1">
    <property type="protein sequence ID" value="ENSGMOP00000055351.1"/>
    <property type="gene ID" value="ENSGMOG00000010238.2"/>
</dbReference>
<gene>
    <name evidence="3" type="primary">UBA3</name>
</gene>
<keyword evidence="4" id="KW-1185">Reference proteome</keyword>
<dbReference type="Pfam" id="PF00899">
    <property type="entry name" value="ThiF"/>
    <property type="match status" value="1"/>
</dbReference>
<dbReference type="GO" id="GO:0005634">
    <property type="term" value="C:nucleus"/>
    <property type="evidence" value="ECO:0007669"/>
    <property type="project" value="TreeGrafter"/>
</dbReference>
<dbReference type="InterPro" id="IPR035985">
    <property type="entry name" value="Ubiquitin-activating_enz"/>
</dbReference>
<evidence type="ECO:0000313" key="4">
    <source>
        <dbReference type="Proteomes" id="UP000694546"/>
    </source>
</evidence>
<proteinExistence type="inferred from homology"/>
<evidence type="ECO:0000313" key="3">
    <source>
        <dbReference type="Ensembl" id="ENSGMOP00000055351.1"/>
    </source>
</evidence>
<dbReference type="GeneTree" id="ENSGT00550000074831"/>
<evidence type="ECO:0000259" key="2">
    <source>
        <dbReference type="Pfam" id="PF00899"/>
    </source>
</evidence>
<dbReference type="EC" id="6.2.1.64" evidence="1"/>
<comment type="catalytic activity">
    <reaction evidence="1">
        <text>ATP + [NEDD8 protein] + [E1 NEDD8-activating enzyme]-L-cysteine = AMP + diphosphate + [E1 NEDD8-activating enzyme]-S-[NEDD8 protein]-yl-L-cysteine.</text>
        <dbReference type="EC" id="6.2.1.64"/>
    </reaction>
</comment>
<dbReference type="UniPathway" id="UPA00885"/>
<name>A0A8C5C1Y0_GADMO</name>
<dbReference type="GO" id="GO:0045116">
    <property type="term" value="P:protein neddylation"/>
    <property type="evidence" value="ECO:0007669"/>
    <property type="project" value="UniProtKB-UniRule"/>
</dbReference>
<dbReference type="GO" id="GO:0005524">
    <property type="term" value="F:ATP binding"/>
    <property type="evidence" value="ECO:0007669"/>
    <property type="project" value="UniProtKB-UniRule"/>
</dbReference>
<comment type="function">
    <text evidence="1">Catalytic subunit of the dimeric E1 enzyme, which activates NEDD8.</text>
</comment>
<reference evidence="3" key="3">
    <citation type="submission" date="2025-09" db="UniProtKB">
        <authorList>
            <consortium name="Ensembl"/>
        </authorList>
    </citation>
    <scope>IDENTIFICATION</scope>
</reference>
<protein>
    <recommendedName>
        <fullName evidence="1">NEDD8-activating enzyme E1 catalytic subunit</fullName>
        <ecNumber evidence="1">6.2.1.64</ecNumber>
    </recommendedName>
</protein>
<dbReference type="Gene3D" id="3.40.50.720">
    <property type="entry name" value="NAD(P)-binding Rossmann-like Domain"/>
    <property type="match status" value="1"/>
</dbReference>
<dbReference type="PANTHER" id="PTHR10953">
    <property type="entry name" value="UBIQUITIN-ACTIVATING ENZYME E1"/>
    <property type="match status" value="1"/>
</dbReference>
<sequence>MADAEEPMAVDSAHKDSACDWHGRWSHLRKFLERPGPFTHPDFEPSTESLQFLLDTCKILVIGAGGLGCELLKNLVGILHNALMNTLLRCLGFASSTSLTMDTIDVSNLNRQFLSGTIIFTTGINLRTYLCQ</sequence>
<dbReference type="AlphaFoldDB" id="A0A8C5C1Y0"/>
<keyword evidence="1" id="KW-0547">Nucleotide-binding</keyword>
<evidence type="ECO:0000256" key="1">
    <source>
        <dbReference type="RuleBase" id="RU368009"/>
    </source>
</evidence>
<keyword evidence="1" id="KW-0833">Ubl conjugation pathway</keyword>
<keyword evidence="1" id="KW-0436">Ligase</keyword>
<feature type="domain" description="THIF-type NAD/FAD binding fold" evidence="2">
    <location>
        <begin position="51"/>
        <end position="114"/>
    </location>
</feature>
<reference evidence="3" key="1">
    <citation type="submission" date="2019-07" db="EMBL/GenBank/DDBJ databases">
        <authorList>
            <consortium name="Wellcome Sanger Institute Data Sharing"/>
        </authorList>
    </citation>
    <scope>NUCLEOTIDE SEQUENCE [LARGE SCALE GENOMIC DNA]</scope>
</reference>
<dbReference type="InterPro" id="IPR045886">
    <property type="entry name" value="ThiF/MoeB/HesA"/>
</dbReference>
<dbReference type="Proteomes" id="UP000694546">
    <property type="component" value="Chromosome 1"/>
</dbReference>
<reference evidence="3" key="2">
    <citation type="submission" date="2025-08" db="UniProtKB">
        <authorList>
            <consortium name="Ensembl"/>
        </authorList>
    </citation>
    <scope>IDENTIFICATION</scope>
</reference>
<dbReference type="PANTHER" id="PTHR10953:SF6">
    <property type="entry name" value="NEDD8-ACTIVATING ENZYME E1 CATALYTIC SUBUNIT"/>
    <property type="match status" value="1"/>
</dbReference>
<dbReference type="GO" id="GO:0019781">
    <property type="term" value="F:NEDD8 activating enzyme activity"/>
    <property type="evidence" value="ECO:0007669"/>
    <property type="project" value="UniProtKB-UniRule"/>
</dbReference>
<comment type="pathway">
    <text evidence="1">Protein modification; protein neddylation.</text>
</comment>
<dbReference type="InterPro" id="IPR000594">
    <property type="entry name" value="ThiF_NAD_FAD-bd"/>
</dbReference>
<accession>A0A8C5C1Y0</accession>